<reference evidence="2 3" key="1">
    <citation type="journal article" date="2013" name="Nat. Genet.">
        <title>The high-quality draft genome of peach (Prunus persica) identifies unique patterns of genetic diversity, domestication and genome evolution.</title>
        <authorList>
            <consortium name="International Peach Genome Initiative"/>
            <person name="Verde I."/>
            <person name="Abbott A.G."/>
            <person name="Scalabrin S."/>
            <person name="Jung S."/>
            <person name="Shu S."/>
            <person name="Marroni F."/>
            <person name="Zhebentyayeva T."/>
            <person name="Dettori M.T."/>
            <person name="Grimwood J."/>
            <person name="Cattonaro F."/>
            <person name="Zuccolo A."/>
            <person name="Rossini L."/>
            <person name="Jenkins J."/>
            <person name="Vendramin E."/>
            <person name="Meisel L.A."/>
            <person name="Decroocq V."/>
            <person name="Sosinski B."/>
            <person name="Prochnik S."/>
            <person name="Mitros T."/>
            <person name="Policriti A."/>
            <person name="Cipriani G."/>
            <person name="Dondini L."/>
            <person name="Ficklin S."/>
            <person name="Goodstein D.M."/>
            <person name="Xuan P."/>
            <person name="Del Fabbro C."/>
            <person name="Aramini V."/>
            <person name="Copetti D."/>
            <person name="Gonzalez S."/>
            <person name="Horner D.S."/>
            <person name="Falchi R."/>
            <person name="Lucas S."/>
            <person name="Mica E."/>
            <person name="Maldonado J."/>
            <person name="Lazzari B."/>
            <person name="Bielenberg D."/>
            <person name="Pirona R."/>
            <person name="Miculan M."/>
            <person name="Barakat A."/>
            <person name="Testolin R."/>
            <person name="Stella A."/>
            <person name="Tartarini S."/>
            <person name="Tonutti P."/>
            <person name="Arus P."/>
            <person name="Orellana A."/>
            <person name="Wells C."/>
            <person name="Main D."/>
            <person name="Vizzotto G."/>
            <person name="Silva H."/>
            <person name="Salamini F."/>
            <person name="Schmutz J."/>
            <person name="Morgante M."/>
            <person name="Rokhsar D.S."/>
        </authorList>
    </citation>
    <scope>NUCLEOTIDE SEQUENCE [LARGE SCALE GENOMIC DNA]</scope>
    <source>
        <strain evidence="3">cv. Nemared</strain>
    </source>
</reference>
<accession>A0A251REZ4</accession>
<evidence type="ECO:0000313" key="2">
    <source>
        <dbReference type="EMBL" id="ONI34552.1"/>
    </source>
</evidence>
<sequence length="96" mass="10351">MVAKLQNTGEGVKVIADKPKAEANYWFKPKKGSVFPAKRKLVKTMVFDSIVKWVASVFYSALPPPPPSGAPANQPNIDKVPNSKKCKQISPVSGGN</sequence>
<organism evidence="2 3">
    <name type="scientific">Prunus persica</name>
    <name type="common">Peach</name>
    <name type="synonym">Amygdalus persica</name>
    <dbReference type="NCBI Taxonomy" id="3760"/>
    <lineage>
        <taxon>Eukaryota</taxon>
        <taxon>Viridiplantae</taxon>
        <taxon>Streptophyta</taxon>
        <taxon>Embryophyta</taxon>
        <taxon>Tracheophyta</taxon>
        <taxon>Spermatophyta</taxon>
        <taxon>Magnoliopsida</taxon>
        <taxon>eudicotyledons</taxon>
        <taxon>Gunneridae</taxon>
        <taxon>Pentapetalae</taxon>
        <taxon>rosids</taxon>
        <taxon>fabids</taxon>
        <taxon>Rosales</taxon>
        <taxon>Rosaceae</taxon>
        <taxon>Amygdaloideae</taxon>
        <taxon>Amygdaleae</taxon>
        <taxon>Prunus</taxon>
    </lineage>
</organism>
<dbReference type="EMBL" id="CM007651">
    <property type="protein sequence ID" value="ONI34552.1"/>
    <property type="molecule type" value="Genomic_DNA"/>
</dbReference>
<proteinExistence type="predicted"/>
<dbReference type="Proteomes" id="UP000006882">
    <property type="component" value="Chromosome G1"/>
</dbReference>
<gene>
    <name evidence="2" type="ORF">PRUPE_1G487200</name>
</gene>
<keyword evidence="3" id="KW-1185">Reference proteome</keyword>
<dbReference type="AlphaFoldDB" id="A0A251REZ4"/>
<protein>
    <submittedName>
        <fullName evidence="2">Uncharacterized protein</fullName>
    </submittedName>
</protein>
<evidence type="ECO:0000256" key="1">
    <source>
        <dbReference type="SAM" id="MobiDB-lite"/>
    </source>
</evidence>
<evidence type="ECO:0000313" key="3">
    <source>
        <dbReference type="Proteomes" id="UP000006882"/>
    </source>
</evidence>
<name>A0A251REZ4_PRUPE</name>
<dbReference type="Gramene" id="ONI34552">
    <property type="protein sequence ID" value="ONI34552"/>
    <property type="gene ID" value="PRUPE_1G487200"/>
</dbReference>
<feature type="region of interest" description="Disordered" evidence="1">
    <location>
        <begin position="65"/>
        <end position="96"/>
    </location>
</feature>